<evidence type="ECO:0000313" key="1">
    <source>
        <dbReference type="EMBL" id="ENX00332.1"/>
    </source>
</evidence>
<protein>
    <submittedName>
        <fullName evidence="1">Uncharacterized protein</fullName>
    </submittedName>
</protein>
<name>N9NBU9_9GAMM</name>
<proteinExistence type="predicted"/>
<reference evidence="1 2" key="1">
    <citation type="submission" date="2013-02" db="EMBL/GenBank/DDBJ databases">
        <title>The Genome Sequence of Acinetobacter sp. ANC 3862.</title>
        <authorList>
            <consortium name="The Broad Institute Genome Sequencing Platform"/>
            <consortium name="The Broad Institute Genome Sequencing Center for Infectious Disease"/>
            <person name="Cerqueira G."/>
            <person name="Feldgarden M."/>
            <person name="Courvalin P."/>
            <person name="Perichon B."/>
            <person name="Grillot-Courvalin C."/>
            <person name="Clermont D."/>
            <person name="Rocha E."/>
            <person name="Yoon E.-J."/>
            <person name="Nemec A."/>
            <person name="Walker B."/>
            <person name="Young S.K."/>
            <person name="Zeng Q."/>
            <person name="Gargeya S."/>
            <person name="Fitzgerald M."/>
            <person name="Haas B."/>
            <person name="Abouelleil A."/>
            <person name="Alvarado L."/>
            <person name="Arachchi H.M."/>
            <person name="Berlin A.M."/>
            <person name="Chapman S.B."/>
            <person name="Dewar J."/>
            <person name="Goldberg J."/>
            <person name="Griggs A."/>
            <person name="Gujja S."/>
            <person name="Hansen M."/>
            <person name="Howarth C."/>
            <person name="Imamovic A."/>
            <person name="Larimer J."/>
            <person name="McCowan C."/>
            <person name="Murphy C."/>
            <person name="Neiman D."/>
            <person name="Pearson M."/>
            <person name="Priest M."/>
            <person name="Roberts A."/>
            <person name="Saif S."/>
            <person name="Shea T."/>
            <person name="Sisk P."/>
            <person name="Sykes S."/>
            <person name="Wortman J."/>
            <person name="Nusbaum C."/>
            <person name="Birren B."/>
        </authorList>
    </citation>
    <scope>NUCLEOTIDE SEQUENCE [LARGE SCALE GENOMIC DNA]</scope>
    <source>
        <strain evidence="1 2">ANC 3862</strain>
    </source>
</reference>
<organism evidence="1 2">
    <name type="scientific">Acinetobacter modestus</name>
    <dbReference type="NCBI Taxonomy" id="1776740"/>
    <lineage>
        <taxon>Bacteria</taxon>
        <taxon>Pseudomonadati</taxon>
        <taxon>Pseudomonadota</taxon>
        <taxon>Gammaproteobacteria</taxon>
        <taxon>Moraxellales</taxon>
        <taxon>Moraxellaceae</taxon>
        <taxon>Acinetobacter</taxon>
    </lineage>
</organism>
<comment type="caution">
    <text evidence="1">The sequence shown here is derived from an EMBL/GenBank/DDBJ whole genome shotgun (WGS) entry which is preliminary data.</text>
</comment>
<dbReference type="EMBL" id="APRP01000022">
    <property type="protein sequence ID" value="ENX00332.1"/>
    <property type="molecule type" value="Genomic_DNA"/>
</dbReference>
<dbReference type="STRING" id="1217705.F900_02002"/>
<dbReference type="AlphaFoldDB" id="N9NBU9"/>
<sequence length="54" mass="6123">MRQPVQLLQESIALHESIQGHTQPQIFFPTPYSGEILSDISLTTDFHSYWGSSC</sequence>
<dbReference type="PATRIC" id="fig|1217705.3.peg.1943"/>
<gene>
    <name evidence="1" type="ORF">F900_02002</name>
</gene>
<evidence type="ECO:0000313" key="2">
    <source>
        <dbReference type="Proteomes" id="UP000013248"/>
    </source>
</evidence>
<accession>N9NBU9</accession>
<dbReference type="HOGENOM" id="CLU_3039456_0_0_6"/>
<dbReference type="Proteomes" id="UP000013248">
    <property type="component" value="Unassembled WGS sequence"/>
</dbReference>